<dbReference type="Proteomes" id="UP000053110">
    <property type="component" value="Unassembled WGS sequence"/>
</dbReference>
<gene>
    <name evidence="1" type="ORF">BGT96224_938</name>
    <name evidence="2" type="ORF">BGT96224V2_LOCUS3281</name>
</gene>
<accession>A0A061HIB9</accession>
<evidence type="ECO:0000313" key="2">
    <source>
        <dbReference type="EMBL" id="SUZ10100.1"/>
    </source>
</evidence>
<dbReference type="OrthoDB" id="5403729at2759"/>
<protein>
    <submittedName>
        <fullName evidence="2">Bgt-938</fullName>
    </submittedName>
</protein>
<reference evidence="2" key="3">
    <citation type="submission" date="2018-07" db="EMBL/GenBank/DDBJ databases">
        <authorList>
            <person name="Quirk P.G."/>
            <person name="Krulwich T.A."/>
        </authorList>
    </citation>
    <scope>NUCLEOTIDE SEQUENCE</scope>
    <source>
        <strain evidence="2">96224</strain>
    </source>
</reference>
<reference evidence="3" key="1">
    <citation type="journal article" date="2013" name="Nat. Genet.">
        <title>The wheat powdery mildew genome shows the unique evolution of an obligate biotroph.</title>
        <authorList>
            <person name="Wicker T."/>
            <person name="Oberhaensli S."/>
            <person name="Parlange F."/>
            <person name="Buchmann J.P."/>
            <person name="Shatalina M."/>
            <person name="Roffler S."/>
            <person name="Ben-David R."/>
            <person name="Dolezel J."/>
            <person name="Simkova H."/>
            <person name="Schulze-Lefert P."/>
            <person name="Spanu P.D."/>
            <person name="Bruggmann R."/>
            <person name="Amselem J."/>
            <person name="Quesneville H."/>
            <person name="Ver Loren van Themaat E."/>
            <person name="Paape T."/>
            <person name="Shimizu K.K."/>
            <person name="Keller B."/>
        </authorList>
    </citation>
    <scope>NUCLEOTIDE SEQUENCE [LARGE SCALE GENOMIC DNA]</scope>
    <source>
        <strain evidence="3">96224</strain>
    </source>
</reference>
<organism evidence="2">
    <name type="scientific">Blumeria graminis f. sp. tritici 96224</name>
    <dbReference type="NCBI Taxonomy" id="1268274"/>
    <lineage>
        <taxon>Eukaryota</taxon>
        <taxon>Fungi</taxon>
        <taxon>Dikarya</taxon>
        <taxon>Ascomycota</taxon>
        <taxon>Pezizomycotina</taxon>
        <taxon>Leotiomycetes</taxon>
        <taxon>Erysiphales</taxon>
        <taxon>Erysiphaceae</taxon>
        <taxon>Blumeria</taxon>
    </lineage>
</organism>
<evidence type="ECO:0000313" key="3">
    <source>
        <dbReference type="Proteomes" id="UP000053110"/>
    </source>
</evidence>
<evidence type="ECO:0000313" key="1">
    <source>
        <dbReference type="EMBL" id="EPQ65093.1"/>
    </source>
</evidence>
<dbReference type="GO" id="GO:0005869">
    <property type="term" value="C:dynactin complex"/>
    <property type="evidence" value="ECO:0007669"/>
    <property type="project" value="InterPro"/>
</dbReference>
<dbReference type="EMBL" id="UIGY01000072">
    <property type="protein sequence ID" value="SUZ10100.1"/>
    <property type="molecule type" value="Genomic_DNA"/>
</dbReference>
<proteinExistence type="predicted"/>
<dbReference type="EMBL" id="KE375039">
    <property type="protein sequence ID" value="EPQ65093.1"/>
    <property type="molecule type" value="Genomic_DNA"/>
</dbReference>
<name>A0A061HIB9_BLUGR</name>
<dbReference type="InterPro" id="IPR009991">
    <property type="entry name" value="DCTN3"/>
</dbReference>
<dbReference type="GO" id="GO:0061640">
    <property type="term" value="P:cytoskeleton-dependent cytokinesis"/>
    <property type="evidence" value="ECO:0007669"/>
    <property type="project" value="InterPro"/>
</dbReference>
<reference evidence="1" key="2">
    <citation type="submission" date="2013-01" db="EMBL/GenBank/DDBJ databases">
        <title>The wheat powdery mildew genome reveals unique evolution of an obligate biotroph.</title>
        <authorList>
            <person name="Oberhaensli S."/>
            <person name="Wicker T."/>
            <person name="Keller B."/>
        </authorList>
    </citation>
    <scope>NUCLEOTIDE SEQUENCE</scope>
    <source>
        <strain evidence="1">96224</strain>
    </source>
</reference>
<dbReference type="Pfam" id="PF07426">
    <property type="entry name" value="Dynactin_p22"/>
    <property type="match status" value="1"/>
</dbReference>
<sequence length="200" mass="22149">MSSAFDSIALESLSLLEARLRRIEYAILGHVDEEASAESNRASAAEQLSILEQSLAQLTSSSDTLRNMIELHEKYPDLFHAPTADGASINLDTATILSIVVSSASLYSTVASRLTSMADIPVPSADLSAQLIELQPRISRIEAIQVSQYLELLHLRERSALLVEMEYTKNVLHLGDAWATMETRIKRVERKIAAREKVKE</sequence>
<dbReference type="AlphaFoldDB" id="A0A061HIB9"/>
<dbReference type="HOGENOM" id="CLU_091042_1_0_1"/>